<evidence type="ECO:0000313" key="3">
    <source>
        <dbReference type="Proteomes" id="UP000600080"/>
    </source>
</evidence>
<feature type="compositionally biased region" description="Low complexity" evidence="1">
    <location>
        <begin position="34"/>
        <end position="55"/>
    </location>
</feature>
<organism evidence="2 3">
    <name type="scientific">Streptomyces kronopolitis</name>
    <dbReference type="NCBI Taxonomy" id="1612435"/>
    <lineage>
        <taxon>Bacteria</taxon>
        <taxon>Bacillati</taxon>
        <taxon>Actinomycetota</taxon>
        <taxon>Actinomycetes</taxon>
        <taxon>Kitasatosporales</taxon>
        <taxon>Streptomycetaceae</taxon>
        <taxon>Streptomyces</taxon>
    </lineage>
</organism>
<accession>A0ABQ2JHY2</accession>
<evidence type="ECO:0000313" key="2">
    <source>
        <dbReference type="EMBL" id="GGN45493.1"/>
    </source>
</evidence>
<dbReference type="Proteomes" id="UP000600080">
    <property type="component" value="Unassembled WGS sequence"/>
</dbReference>
<dbReference type="EMBL" id="BMND01000010">
    <property type="protein sequence ID" value="GGN45493.1"/>
    <property type="molecule type" value="Genomic_DNA"/>
</dbReference>
<dbReference type="PROSITE" id="PS51257">
    <property type="entry name" value="PROKAR_LIPOPROTEIN"/>
    <property type="match status" value="1"/>
</dbReference>
<evidence type="ECO:0008006" key="4">
    <source>
        <dbReference type="Google" id="ProtNLM"/>
    </source>
</evidence>
<reference evidence="3" key="1">
    <citation type="journal article" date="2019" name="Int. J. Syst. Evol. Microbiol.">
        <title>The Global Catalogue of Microorganisms (GCM) 10K type strain sequencing project: providing services to taxonomists for standard genome sequencing and annotation.</title>
        <authorList>
            <consortium name="The Broad Institute Genomics Platform"/>
            <consortium name="The Broad Institute Genome Sequencing Center for Infectious Disease"/>
            <person name="Wu L."/>
            <person name="Ma J."/>
        </authorList>
    </citation>
    <scope>NUCLEOTIDE SEQUENCE [LARGE SCALE GENOMIC DNA]</scope>
    <source>
        <strain evidence="3">CGMCC 4.7323</strain>
    </source>
</reference>
<protein>
    <recommendedName>
        <fullName evidence="4">Lipoprotein</fullName>
    </recommendedName>
</protein>
<proteinExistence type="predicted"/>
<comment type="caution">
    <text evidence="2">The sequence shown here is derived from an EMBL/GenBank/DDBJ whole genome shotgun (WGS) entry which is preliminary data.</text>
</comment>
<sequence>MTRIGQCAVLVVTTLVCGLLVAGCGNGVRAEGNAPAATPSTAAPSSAAPSPTGAAEMQKLVDEAASAAAAADSDAAADR</sequence>
<keyword evidence="3" id="KW-1185">Reference proteome</keyword>
<dbReference type="RefSeq" id="WP_189098063.1">
    <property type="nucleotide sequence ID" value="NZ_BMND01000010.1"/>
</dbReference>
<name>A0ABQ2JHY2_9ACTN</name>
<dbReference type="GeneID" id="301548675"/>
<gene>
    <name evidence="2" type="ORF">GCM10012285_29140</name>
</gene>
<feature type="region of interest" description="Disordered" evidence="1">
    <location>
        <begin position="31"/>
        <end position="61"/>
    </location>
</feature>
<evidence type="ECO:0000256" key="1">
    <source>
        <dbReference type="SAM" id="MobiDB-lite"/>
    </source>
</evidence>